<sequence>MLACSTNNSHKSNKFEDNINQILNPQILRDYDQLVVDNHHNLYFTIKKTTETYSTLYFLANKTTTPIKLSGLPANIIINDIKIDHQDDVYVLSNNAGLWKLPATTTIFQYIENVNELDILSFCFDQNDNVYFGTASVIGNYGTTYFLQHDSWQVKEINGLSIPISIIKIDQMNNVYLAPVTSINNNGPKAFVLKSGTTVIQAIADIKTNVNSIAIAPDNNVYFGLVNELYISKNHGISTQKLIEIDGDLGRILVTSNNSVYYEILKDNFTTLYKLDQEKQIYHSDEWWEINALVSDRANNLFFASESIFYMITNEQTMQETFYPHLKNMGYYINDIINKDDTIYFTNATGIWYYENN</sequence>
<dbReference type="RefSeq" id="WP_047790920.1">
    <property type="nucleotide sequence ID" value="NZ_CP011856.1"/>
</dbReference>
<dbReference type="InterPro" id="IPR015943">
    <property type="entry name" value="WD40/YVTN_repeat-like_dom_sf"/>
</dbReference>
<reference evidence="1 2" key="1">
    <citation type="journal article" date="2015" name="Genome Biol. Evol.">
        <title>Found and Lost: The Fates of Horizontally Acquired Genes in Arthropod-Symbiotic Spiroplasma.</title>
        <authorList>
            <person name="Lo W.S."/>
            <person name="Gasparich G.E."/>
            <person name="Kuo C.H."/>
        </authorList>
    </citation>
    <scope>NUCLEOTIDE SEQUENCE [LARGE SCALE GENOMIC DNA]</scope>
    <source>
        <strain evidence="2">TDA-040725-5</strain>
    </source>
</reference>
<dbReference type="Gene3D" id="2.130.10.10">
    <property type="entry name" value="YVTN repeat-like/Quinoprotein amine dehydrogenase"/>
    <property type="match status" value="1"/>
</dbReference>
<organism evidence="1 2">
    <name type="scientific">Spiroplasma eriocheiris</name>
    <dbReference type="NCBI Taxonomy" id="315358"/>
    <lineage>
        <taxon>Bacteria</taxon>
        <taxon>Bacillati</taxon>
        <taxon>Mycoplasmatota</taxon>
        <taxon>Mollicutes</taxon>
        <taxon>Entomoplasmatales</taxon>
        <taxon>Spiroplasmataceae</taxon>
        <taxon>Spiroplasma</taxon>
    </lineage>
</organism>
<reference evidence="2" key="2">
    <citation type="submission" date="2015-06" db="EMBL/GenBank/DDBJ databases">
        <title>Complete genome sequence of Spiroplasma eriocheiris TDA-040725-5 (DSM 21848).</title>
        <authorList>
            <person name="Lo W.-S."/>
            <person name="Kuo C.-H."/>
        </authorList>
    </citation>
    <scope>NUCLEOTIDE SEQUENCE [LARGE SCALE GENOMIC DNA]</scope>
    <source>
        <strain evidence="2">TDA-040725-5</strain>
    </source>
</reference>
<dbReference type="SUPFAM" id="SSF101898">
    <property type="entry name" value="NHL repeat"/>
    <property type="match status" value="1"/>
</dbReference>
<dbReference type="EMBL" id="CP011856">
    <property type="protein sequence ID" value="AKM53635.1"/>
    <property type="molecule type" value="Genomic_DNA"/>
</dbReference>
<dbReference type="KEGG" id="seri:SERIO_v1c00270"/>
<accession>A0A0H3XHA8</accession>
<dbReference type="Proteomes" id="UP000035661">
    <property type="component" value="Chromosome"/>
</dbReference>
<dbReference type="STRING" id="315358.SERIO_v1c00270"/>
<evidence type="ECO:0000313" key="2">
    <source>
        <dbReference type="Proteomes" id="UP000035661"/>
    </source>
</evidence>
<dbReference type="PATRIC" id="fig|743698.3.peg.27"/>
<dbReference type="AlphaFoldDB" id="A0A0H3XHA8"/>
<proteinExistence type="predicted"/>
<gene>
    <name evidence="1" type="ORF">SERIO_v1c00270</name>
</gene>
<protein>
    <submittedName>
        <fullName evidence="1">Adhesin-like protein</fullName>
    </submittedName>
</protein>
<name>A0A0H3XHA8_9MOLU</name>
<keyword evidence="2" id="KW-1185">Reference proteome</keyword>
<evidence type="ECO:0000313" key="1">
    <source>
        <dbReference type="EMBL" id="AKM53635.1"/>
    </source>
</evidence>